<accession>A0A0N4TFX5</accession>
<reference evidence="1 2" key="2">
    <citation type="submission" date="2018-11" db="EMBL/GenBank/DDBJ databases">
        <authorList>
            <consortium name="Pathogen Informatics"/>
        </authorList>
    </citation>
    <scope>NUCLEOTIDE SEQUENCE [LARGE SCALE GENOMIC DNA]</scope>
</reference>
<sequence>MVSPRHIASNRHQFTLAQQNMEHNLINRHSVAAII</sequence>
<dbReference type="WBParaSite" id="BPAG_0000711301-mRNA-1">
    <property type="protein sequence ID" value="BPAG_0000711301-mRNA-1"/>
    <property type="gene ID" value="BPAG_0000711301"/>
</dbReference>
<proteinExistence type="predicted"/>
<name>A0A0N4TFX5_BRUPA</name>
<dbReference type="EMBL" id="UZAD01007428">
    <property type="protein sequence ID" value="VDN88262.1"/>
    <property type="molecule type" value="Genomic_DNA"/>
</dbReference>
<evidence type="ECO:0000313" key="3">
    <source>
        <dbReference type="WBParaSite" id="BPAG_0000711301-mRNA-1"/>
    </source>
</evidence>
<reference evidence="3" key="1">
    <citation type="submission" date="2017-02" db="UniProtKB">
        <authorList>
            <consortium name="WormBaseParasite"/>
        </authorList>
    </citation>
    <scope>IDENTIFICATION</scope>
</reference>
<dbReference type="Proteomes" id="UP000278627">
    <property type="component" value="Unassembled WGS sequence"/>
</dbReference>
<protein>
    <submittedName>
        <fullName evidence="3">Transposase</fullName>
    </submittedName>
</protein>
<keyword evidence="2" id="KW-1185">Reference proteome</keyword>
<dbReference type="AlphaFoldDB" id="A0A0N4TFX5"/>
<evidence type="ECO:0000313" key="2">
    <source>
        <dbReference type="Proteomes" id="UP000278627"/>
    </source>
</evidence>
<organism evidence="3">
    <name type="scientific">Brugia pahangi</name>
    <name type="common">Filarial nematode worm</name>
    <dbReference type="NCBI Taxonomy" id="6280"/>
    <lineage>
        <taxon>Eukaryota</taxon>
        <taxon>Metazoa</taxon>
        <taxon>Ecdysozoa</taxon>
        <taxon>Nematoda</taxon>
        <taxon>Chromadorea</taxon>
        <taxon>Rhabditida</taxon>
        <taxon>Spirurina</taxon>
        <taxon>Spiruromorpha</taxon>
        <taxon>Filarioidea</taxon>
        <taxon>Onchocercidae</taxon>
        <taxon>Brugia</taxon>
    </lineage>
</organism>
<evidence type="ECO:0000313" key="1">
    <source>
        <dbReference type="EMBL" id="VDN88262.1"/>
    </source>
</evidence>
<gene>
    <name evidence="1" type="ORF">BPAG_LOCUS7076</name>
</gene>